<dbReference type="PANTHER" id="PTHR34070">
    <property type="entry name" value="ARMADILLO-TYPE FOLD"/>
    <property type="match status" value="1"/>
</dbReference>
<dbReference type="InterPro" id="IPR014825">
    <property type="entry name" value="DNA_alkylation"/>
</dbReference>
<gene>
    <name evidence="1" type="ORF">HMPREF1090_04845</name>
</gene>
<proteinExistence type="predicted"/>
<comment type="caution">
    <text evidence="1">The sequence shown here is derived from an EMBL/GenBank/DDBJ whole genome shotgun (WGS) entry which is preliminary data.</text>
</comment>
<dbReference type="AlphaFoldDB" id="A0A0E2H456"/>
<evidence type="ECO:0000313" key="2">
    <source>
        <dbReference type="Proteomes" id="UP000013085"/>
    </source>
</evidence>
<protein>
    <recommendedName>
        <fullName evidence="3">DNA alkylation repair protein</fullName>
    </recommendedName>
</protein>
<dbReference type="SUPFAM" id="SSF48371">
    <property type="entry name" value="ARM repeat"/>
    <property type="match status" value="1"/>
</dbReference>
<dbReference type="GeneID" id="57961039"/>
<dbReference type="Pfam" id="PF08713">
    <property type="entry name" value="DNA_alkylation"/>
    <property type="match status" value="1"/>
</dbReference>
<sequence>MTERITIRETVRIKLEESSDPEYREFHSRLLPGITGIMGVRTPVLRGIAKDLKKSGWQEYIKEVSGAWKEKGQGTDGVLYDEMIIWGLCICGGCRDWDTAREYVTAFVPAINNWAVCDIFCGSLKITGRYKEEVWQFIQPYFQSGGEYGLRFGTVMLLSHYTDRAYLEHALKLLDGVHHTGYYAKMAVAWALSVYFVKFPDQVMEYLKQSSLDDWTYNKALQKITESFRVDRETKKLVRQMRRGR</sequence>
<reference evidence="1 2" key="1">
    <citation type="submission" date="2013-01" db="EMBL/GenBank/DDBJ databases">
        <title>The Genome Sequence of Clostridium clostridioforme 90A8.</title>
        <authorList>
            <consortium name="The Broad Institute Genome Sequencing Platform"/>
            <person name="Earl A."/>
            <person name="Ward D."/>
            <person name="Feldgarden M."/>
            <person name="Gevers D."/>
            <person name="Courvalin P."/>
            <person name="Lambert T."/>
            <person name="Walker B."/>
            <person name="Young S.K."/>
            <person name="Zeng Q."/>
            <person name="Gargeya S."/>
            <person name="Fitzgerald M."/>
            <person name="Haas B."/>
            <person name="Abouelleil A."/>
            <person name="Alvarado L."/>
            <person name="Arachchi H.M."/>
            <person name="Berlin A.M."/>
            <person name="Chapman S.B."/>
            <person name="Dewar J."/>
            <person name="Goldberg J."/>
            <person name="Griggs A."/>
            <person name="Gujja S."/>
            <person name="Hansen M."/>
            <person name="Howarth C."/>
            <person name="Imamovic A."/>
            <person name="Larimer J."/>
            <person name="McCowan C."/>
            <person name="Murphy C."/>
            <person name="Neiman D."/>
            <person name="Pearson M."/>
            <person name="Priest M."/>
            <person name="Roberts A."/>
            <person name="Saif S."/>
            <person name="Shea T."/>
            <person name="Sisk P."/>
            <person name="Sykes S."/>
            <person name="Wortman J."/>
            <person name="Nusbaum C."/>
            <person name="Birren B."/>
        </authorList>
    </citation>
    <scope>NUCLEOTIDE SEQUENCE [LARGE SCALE GENOMIC DNA]</scope>
    <source>
        <strain evidence="1 2">90A8</strain>
    </source>
</reference>
<dbReference type="PANTHER" id="PTHR34070:SF1">
    <property type="entry name" value="DNA ALKYLATION REPAIR PROTEIN"/>
    <property type="match status" value="1"/>
</dbReference>
<dbReference type="InterPro" id="IPR016024">
    <property type="entry name" value="ARM-type_fold"/>
</dbReference>
<dbReference type="EMBL" id="AGYR01000060">
    <property type="protein sequence ID" value="ENZ08805.1"/>
    <property type="molecule type" value="Genomic_DNA"/>
</dbReference>
<evidence type="ECO:0000313" key="1">
    <source>
        <dbReference type="EMBL" id="ENZ08805.1"/>
    </source>
</evidence>
<accession>A0A0E2H456</accession>
<evidence type="ECO:0008006" key="3">
    <source>
        <dbReference type="Google" id="ProtNLM"/>
    </source>
</evidence>
<name>A0A0E2H456_9FIRM</name>
<organism evidence="1 2">
    <name type="scientific">[Clostridium] clostridioforme 90A8</name>
    <dbReference type="NCBI Taxonomy" id="999408"/>
    <lineage>
        <taxon>Bacteria</taxon>
        <taxon>Bacillati</taxon>
        <taxon>Bacillota</taxon>
        <taxon>Clostridia</taxon>
        <taxon>Lachnospirales</taxon>
        <taxon>Lachnospiraceae</taxon>
        <taxon>Enterocloster</taxon>
    </lineage>
</organism>
<dbReference type="Proteomes" id="UP000013085">
    <property type="component" value="Unassembled WGS sequence"/>
</dbReference>
<dbReference type="HOGENOM" id="CLU_095329_0_0_9"/>
<dbReference type="RefSeq" id="WP_002594487.1">
    <property type="nucleotide sequence ID" value="NZ_KB850989.1"/>
</dbReference>
<dbReference type="PATRIC" id="fig|999408.3.peg.5219"/>
<dbReference type="CDD" id="cd06561">
    <property type="entry name" value="AlkD_like"/>
    <property type="match status" value="1"/>
</dbReference>
<dbReference type="Gene3D" id="1.25.10.90">
    <property type="match status" value="1"/>
</dbReference>